<feature type="compositionally biased region" description="Basic residues" evidence="1">
    <location>
        <begin position="504"/>
        <end position="516"/>
    </location>
</feature>
<dbReference type="AlphaFoldDB" id="A0AAN6DCF4"/>
<proteinExistence type="predicted"/>
<evidence type="ECO:0000313" key="4">
    <source>
        <dbReference type="Proteomes" id="UP001196530"/>
    </source>
</evidence>
<feature type="compositionally biased region" description="Basic residues" evidence="1">
    <location>
        <begin position="583"/>
        <end position="593"/>
    </location>
</feature>
<accession>A0AAN6DCF4</accession>
<feature type="compositionally biased region" description="Basic residues" evidence="1">
    <location>
        <begin position="460"/>
        <end position="473"/>
    </location>
</feature>
<keyword evidence="2" id="KW-0732">Signal</keyword>
<feature type="compositionally biased region" description="Low complexity" evidence="1">
    <location>
        <begin position="202"/>
        <end position="213"/>
    </location>
</feature>
<feature type="signal peptide" evidence="2">
    <location>
        <begin position="1"/>
        <end position="29"/>
    </location>
</feature>
<gene>
    <name evidence="3" type="ORF">KL928_004338</name>
</gene>
<dbReference type="RefSeq" id="XP_043058405.1">
    <property type="nucleotide sequence ID" value="XM_043205025.1"/>
</dbReference>
<evidence type="ECO:0000256" key="2">
    <source>
        <dbReference type="SAM" id="SignalP"/>
    </source>
</evidence>
<organism evidence="3 4">
    <name type="scientific">Pichia angusta</name>
    <name type="common">Yeast</name>
    <name type="synonym">Hansenula polymorpha</name>
    <dbReference type="NCBI Taxonomy" id="870730"/>
    <lineage>
        <taxon>Eukaryota</taxon>
        <taxon>Fungi</taxon>
        <taxon>Dikarya</taxon>
        <taxon>Ascomycota</taxon>
        <taxon>Saccharomycotina</taxon>
        <taxon>Pichiomycetes</taxon>
        <taxon>Pichiales</taxon>
        <taxon>Pichiaceae</taxon>
        <taxon>Ogataea</taxon>
    </lineage>
</organism>
<sequence>MYRIDSPQSRLSLLVFWVGLAQDIQSALASGHVAFRAEFLDRRAHLVRSDEAGDACKQRPCVSETDGQFREHRPLQQGRHRAALRRRARAALARRLARVRVLVRGPQAGAVLLVPRAQTACAAAPQPQEGPCVARGRRRPVRHKTGPDKVHRGGAARRAVLVHGVHVQHADGAARGHERQPAAHRPHQGRGVRPARVRPSRAVHAVEPAVRGAGARGRRGRRDGPEDVRGAQVVEGALGSALVDRRQRQRAGHVRLLGAQGPVRAGPAGERVRPAQNEPRAAGGVPCGRSAGAPAPEAAERGGDPVEHGPDQLHRRFRPLAHPPVPGGRERVCDAVGRVVDGRVSGLCRRAADGAPVDGPAAAAAQLRGALAGARARGAGRRARAARERALVRVRRAVQPAQAAALRVDAAVGVAGRHEVRGRQAAAPDRARDPARQKHHQRLRHRALRRAQVRPAQPRRAPRAAHRAQRQRRAVPQVSERARGRLRRKRGQDPRDARDDGQRVRVHAHGQRRAQRVQKDRHPVQQVRRRRLRLHVLQRDAVLRPRVPRRQLVHQRGAAAVPLHARAVQLCRAHARRGRPVRRLHPGRARVPHGHAGQGERTQRGGRQLPETVQLAAAAAPAGAAQRGRPRT</sequence>
<reference evidence="3" key="1">
    <citation type="journal article" date="2021" name="G3 (Bethesda)">
        <title>Genomic diversity, chromosomal rearrangements, and interspecies hybridization in the ogataea polymorpha species complex.</title>
        <authorList>
            <person name="Hanson S.J."/>
            <person name="Cinneide E.O."/>
            <person name="Salzberg L.I."/>
            <person name="Wolfe K.H."/>
            <person name="McGowan J."/>
            <person name="Fitzpatrick D.A."/>
            <person name="Matlin K."/>
        </authorList>
    </citation>
    <scope>NUCLEOTIDE SEQUENCE</scope>
    <source>
        <strain evidence="3">61-244</strain>
    </source>
</reference>
<feature type="compositionally biased region" description="Low complexity" evidence="1">
    <location>
        <begin position="288"/>
        <end position="297"/>
    </location>
</feature>
<name>A0AAN6DCF4_PICAN</name>
<feature type="region of interest" description="Disordered" evidence="1">
    <location>
        <begin position="126"/>
        <end position="154"/>
    </location>
</feature>
<feature type="region of interest" description="Disordered" evidence="1">
    <location>
        <begin position="171"/>
        <end position="232"/>
    </location>
</feature>
<protein>
    <submittedName>
        <fullName evidence="3">Uncharacterized protein</fullName>
    </submittedName>
</protein>
<feature type="chain" id="PRO_5042859423" evidence="2">
    <location>
        <begin position="30"/>
        <end position="632"/>
    </location>
</feature>
<feature type="compositionally biased region" description="Basic and acidic residues" evidence="1">
    <location>
        <begin position="491"/>
        <end position="503"/>
    </location>
</feature>
<dbReference type="EMBL" id="JAHLUX010000009">
    <property type="protein sequence ID" value="KAG7816874.1"/>
    <property type="molecule type" value="Genomic_DNA"/>
</dbReference>
<feature type="region of interest" description="Disordered" evidence="1">
    <location>
        <begin position="252"/>
        <end position="329"/>
    </location>
</feature>
<feature type="compositionally biased region" description="Basic residues" evidence="1">
    <location>
        <begin position="182"/>
        <end position="201"/>
    </location>
</feature>
<feature type="compositionally biased region" description="Low complexity" evidence="1">
    <location>
        <begin position="616"/>
        <end position="625"/>
    </location>
</feature>
<feature type="compositionally biased region" description="Basic residues" evidence="1">
    <location>
        <begin position="437"/>
        <end position="452"/>
    </location>
</feature>
<feature type="compositionally biased region" description="Basic and acidic residues" evidence="1">
    <location>
        <begin position="298"/>
        <end position="314"/>
    </location>
</feature>
<feature type="compositionally biased region" description="Basic residues" evidence="1">
    <location>
        <begin position="135"/>
        <end position="144"/>
    </location>
</feature>
<evidence type="ECO:0000256" key="1">
    <source>
        <dbReference type="SAM" id="MobiDB-lite"/>
    </source>
</evidence>
<feature type="compositionally biased region" description="Basic and acidic residues" evidence="1">
    <location>
        <begin position="171"/>
        <end position="181"/>
    </location>
</feature>
<dbReference type="Proteomes" id="UP001196530">
    <property type="component" value="Unassembled WGS sequence"/>
</dbReference>
<feature type="region of interest" description="Disordered" evidence="1">
    <location>
        <begin position="418"/>
        <end position="526"/>
    </location>
</feature>
<evidence type="ECO:0000313" key="3">
    <source>
        <dbReference type="EMBL" id="KAG7816874.1"/>
    </source>
</evidence>
<feature type="region of interest" description="Disordered" evidence="1">
    <location>
        <begin position="583"/>
        <end position="632"/>
    </location>
</feature>
<dbReference type="GeneID" id="66128389"/>
<comment type="caution">
    <text evidence="3">The sequence shown here is derived from an EMBL/GenBank/DDBJ whole genome shotgun (WGS) entry which is preliminary data.</text>
</comment>